<comment type="caution">
    <text evidence="1">The sequence shown here is derived from an EMBL/GenBank/DDBJ whole genome shotgun (WGS) entry which is preliminary data.</text>
</comment>
<evidence type="ECO:0000313" key="2">
    <source>
        <dbReference type="EMBL" id="CAL6054351.1"/>
    </source>
</evidence>
<dbReference type="Proteomes" id="UP001642409">
    <property type="component" value="Unassembled WGS sequence"/>
</dbReference>
<dbReference type="EMBL" id="CATOUU010000202">
    <property type="protein sequence ID" value="CAI9920576.1"/>
    <property type="molecule type" value="Genomic_DNA"/>
</dbReference>
<gene>
    <name evidence="2" type="ORF">HINF_LOCUS46021</name>
    <name evidence="1" type="ORF">HINF_LOCUS8221</name>
</gene>
<proteinExistence type="predicted"/>
<evidence type="ECO:0000313" key="1">
    <source>
        <dbReference type="EMBL" id="CAI9920576.1"/>
    </source>
</evidence>
<reference evidence="1" key="1">
    <citation type="submission" date="2023-06" db="EMBL/GenBank/DDBJ databases">
        <authorList>
            <person name="Kurt Z."/>
        </authorList>
    </citation>
    <scope>NUCLEOTIDE SEQUENCE</scope>
</reference>
<keyword evidence="3" id="KW-1185">Reference proteome</keyword>
<dbReference type="EMBL" id="CAXDID020000202">
    <property type="protein sequence ID" value="CAL6054351.1"/>
    <property type="molecule type" value="Genomic_DNA"/>
</dbReference>
<accession>A0AA86TL68</accession>
<organism evidence="1">
    <name type="scientific">Hexamita inflata</name>
    <dbReference type="NCBI Taxonomy" id="28002"/>
    <lineage>
        <taxon>Eukaryota</taxon>
        <taxon>Metamonada</taxon>
        <taxon>Diplomonadida</taxon>
        <taxon>Hexamitidae</taxon>
        <taxon>Hexamitinae</taxon>
        <taxon>Hexamita</taxon>
    </lineage>
</organism>
<evidence type="ECO:0000313" key="3">
    <source>
        <dbReference type="Proteomes" id="UP001642409"/>
    </source>
</evidence>
<reference evidence="2 3" key="2">
    <citation type="submission" date="2024-07" db="EMBL/GenBank/DDBJ databases">
        <authorList>
            <person name="Akdeniz Z."/>
        </authorList>
    </citation>
    <scope>NUCLEOTIDE SEQUENCE [LARGE SCALE GENOMIC DNA]</scope>
</reference>
<sequence>MCLSQLCHYFGLIFMKKYYNVQIHQQLIEIDFYYQTTLATHVLCLRTVPLFIEADFILDSNIFRSNRFVSVLNVWQGRLKRIELSSELSQAKQLSVQGRTEQTRTRTIQDIMNENVAYYVTAKIDFSLSFQFQSSHPFIHLLLC</sequence>
<protein>
    <submittedName>
        <fullName evidence="2">Hypothetical_protein</fullName>
    </submittedName>
</protein>
<name>A0AA86TL68_9EUKA</name>
<dbReference type="AlphaFoldDB" id="A0AA86TL68"/>